<dbReference type="PATRIC" id="fig|999432.5.peg.2520"/>
<name>A0A0E2E1V6_TREDN</name>
<dbReference type="SUPFAM" id="SSF52218">
    <property type="entry name" value="Flavoproteins"/>
    <property type="match status" value="1"/>
</dbReference>
<dbReference type="InterPro" id="IPR029039">
    <property type="entry name" value="Flavoprotein-like_sf"/>
</dbReference>
<dbReference type="HOGENOM" id="CLU_111116_0_0_12"/>
<proteinExistence type="predicted"/>
<dbReference type="Proteomes" id="UP000011705">
    <property type="component" value="Chromosome"/>
</dbReference>
<evidence type="ECO:0000313" key="1">
    <source>
        <dbReference type="EMBL" id="EMB30740.1"/>
    </source>
</evidence>
<comment type="caution">
    <text evidence="1">The sequence shown here is derived from an EMBL/GenBank/DDBJ whole genome shotgun (WGS) entry which is preliminary data.</text>
</comment>
<gene>
    <name evidence="1" type="ORF">HMPREF9726_02425</name>
</gene>
<accession>A0A0E2E1V6</accession>
<dbReference type="AlphaFoldDB" id="A0A0E2E1V6"/>
<dbReference type="GeneID" id="2740825"/>
<dbReference type="EMBL" id="AGDV01000021">
    <property type="protein sequence ID" value="EMB30740.1"/>
    <property type="molecule type" value="Genomic_DNA"/>
</dbReference>
<organism evidence="1">
    <name type="scientific">Treponema denticola H-22</name>
    <dbReference type="NCBI Taxonomy" id="999432"/>
    <lineage>
        <taxon>Bacteria</taxon>
        <taxon>Pseudomonadati</taxon>
        <taxon>Spirochaetota</taxon>
        <taxon>Spirochaetia</taxon>
        <taxon>Spirochaetales</taxon>
        <taxon>Treponemataceae</taxon>
        <taxon>Treponema</taxon>
    </lineage>
</organism>
<reference evidence="1" key="1">
    <citation type="submission" date="2012-01" db="EMBL/GenBank/DDBJ databases">
        <title>The Genome Sequence of Treponema denticola H-22.</title>
        <authorList>
            <consortium name="The Broad Institute Genome Sequencing Platform"/>
            <person name="Earl A."/>
            <person name="Ward D."/>
            <person name="Feldgarden M."/>
            <person name="Gevers D."/>
            <person name="Blanton J.M."/>
            <person name="Fenno C.J."/>
            <person name="Baranova O.V."/>
            <person name="Mathney J."/>
            <person name="Dewhirst F.E."/>
            <person name="Izard J."/>
            <person name="Young S.K."/>
            <person name="Zeng Q."/>
            <person name="Gargeya S."/>
            <person name="Fitzgerald M."/>
            <person name="Haas B."/>
            <person name="Abouelleil A."/>
            <person name="Alvarado L."/>
            <person name="Arachchi H.M."/>
            <person name="Berlin A."/>
            <person name="Chapman S.B."/>
            <person name="Gearin G."/>
            <person name="Goldberg J."/>
            <person name="Griggs A."/>
            <person name="Gujja S."/>
            <person name="Hansen M."/>
            <person name="Heiman D."/>
            <person name="Howarth C."/>
            <person name="Larimer J."/>
            <person name="Lui A."/>
            <person name="MacDonald P.J.P."/>
            <person name="McCowen C."/>
            <person name="Montmayeur A."/>
            <person name="Murphy C."/>
            <person name="Neiman D."/>
            <person name="Pearson M."/>
            <person name="Priest M."/>
            <person name="Roberts A."/>
            <person name="Saif S."/>
            <person name="Shea T."/>
            <person name="Sisk P."/>
            <person name="Stolte C."/>
            <person name="Sykes S."/>
            <person name="Wortman J."/>
            <person name="Nusbaum C."/>
            <person name="Birren B."/>
        </authorList>
    </citation>
    <scope>NUCLEOTIDE SEQUENCE [LARGE SCALE GENOMIC DNA]</scope>
    <source>
        <strain evidence="1">H-22</strain>
    </source>
</reference>
<protein>
    <submittedName>
        <fullName evidence="1">Uncharacterized protein</fullName>
    </submittedName>
</protein>
<sequence length="211" mass="23187">MKIALINGSPKTKNSASGILLEDLKKYLEKNAEVVNFELHLSEIPKEVIEELKKIDTWVFAYPLYVDGIPGHLLSCLIQLEEVSIHKSDLHIYGIVNCGFYEGIHGKLALQILENWCLKAGFIWGGGIGVGCGGALVGMPKTAAGHGPKAAIDKAVAKLSDIIIKGEIQKNNYVSLAFPRFLYKIVGQMRWRKLIKANGGKAKDLGKKYIE</sequence>
<dbReference type="RefSeq" id="WP_002682375.1">
    <property type="nucleotide sequence ID" value="NZ_CM001795.1"/>
</dbReference>
<dbReference type="Gene3D" id="3.40.50.360">
    <property type="match status" value="1"/>
</dbReference>